<evidence type="ECO:0000259" key="11">
    <source>
        <dbReference type="Pfam" id="PF07730"/>
    </source>
</evidence>
<feature type="compositionally biased region" description="Low complexity" evidence="9">
    <location>
        <begin position="206"/>
        <end position="217"/>
    </location>
</feature>
<dbReference type="GO" id="GO:0005524">
    <property type="term" value="F:ATP binding"/>
    <property type="evidence" value="ECO:0007669"/>
    <property type="project" value="UniProtKB-KW"/>
</dbReference>
<dbReference type="InterPro" id="IPR036890">
    <property type="entry name" value="HATPase_C_sf"/>
</dbReference>
<dbReference type="Pfam" id="PF07730">
    <property type="entry name" value="HisKA_3"/>
    <property type="match status" value="1"/>
</dbReference>
<proteinExistence type="predicted"/>
<dbReference type="Gene3D" id="1.20.5.1930">
    <property type="match status" value="1"/>
</dbReference>
<dbReference type="GO" id="GO:0000155">
    <property type="term" value="F:phosphorelay sensor kinase activity"/>
    <property type="evidence" value="ECO:0007669"/>
    <property type="project" value="InterPro"/>
</dbReference>
<evidence type="ECO:0000256" key="5">
    <source>
        <dbReference type="ARBA" id="ARBA00022741"/>
    </source>
</evidence>
<dbReference type="EC" id="2.7.13.3" evidence="2"/>
<keyword evidence="4" id="KW-0808">Transferase</keyword>
<keyword evidence="5" id="KW-0547">Nucleotide-binding</keyword>
<feature type="domain" description="Signal transduction histidine kinase subgroup 3 dimerisation and phosphoacceptor" evidence="11">
    <location>
        <begin position="11"/>
        <end position="78"/>
    </location>
</feature>
<keyword evidence="6 12" id="KW-0418">Kinase</keyword>
<evidence type="ECO:0000256" key="1">
    <source>
        <dbReference type="ARBA" id="ARBA00000085"/>
    </source>
</evidence>
<dbReference type="SUPFAM" id="SSF55874">
    <property type="entry name" value="ATPase domain of HSP90 chaperone/DNA topoisomerase II/histidine kinase"/>
    <property type="match status" value="1"/>
</dbReference>
<protein>
    <recommendedName>
        <fullName evidence="2">histidine kinase</fullName>
        <ecNumber evidence="2">2.7.13.3</ecNumber>
    </recommendedName>
</protein>
<dbReference type="Proteomes" id="UP000886842">
    <property type="component" value="Unassembled WGS sequence"/>
</dbReference>
<feature type="non-terminal residue" evidence="12">
    <location>
        <position position="1"/>
    </location>
</feature>
<dbReference type="GO" id="GO:0046983">
    <property type="term" value="F:protein dimerization activity"/>
    <property type="evidence" value="ECO:0007669"/>
    <property type="project" value="InterPro"/>
</dbReference>
<reference evidence="12" key="2">
    <citation type="journal article" date="2021" name="PeerJ">
        <title>Extensive microbial diversity within the chicken gut microbiome revealed by metagenomics and culture.</title>
        <authorList>
            <person name="Gilroy R."/>
            <person name="Ravi A."/>
            <person name="Getino M."/>
            <person name="Pursley I."/>
            <person name="Horton D.L."/>
            <person name="Alikhan N.F."/>
            <person name="Baker D."/>
            <person name="Gharbi K."/>
            <person name="Hall N."/>
            <person name="Watson M."/>
            <person name="Adriaenssens E.M."/>
            <person name="Foster-Nyarko E."/>
            <person name="Jarju S."/>
            <person name="Secka A."/>
            <person name="Antonio M."/>
            <person name="Oren A."/>
            <person name="Chaudhuri R.R."/>
            <person name="La Ragione R."/>
            <person name="Hildebrand F."/>
            <person name="Pallen M.J."/>
        </authorList>
    </citation>
    <scope>NUCLEOTIDE SEQUENCE</scope>
    <source>
        <strain evidence="12">ChiGjej1B1-24693</strain>
    </source>
</reference>
<comment type="caution">
    <text evidence="12">The sequence shown here is derived from an EMBL/GenBank/DDBJ whole genome shotgun (WGS) entry which is preliminary data.</text>
</comment>
<evidence type="ECO:0000259" key="10">
    <source>
        <dbReference type="Pfam" id="PF02518"/>
    </source>
</evidence>
<evidence type="ECO:0000313" key="12">
    <source>
        <dbReference type="EMBL" id="HIT77139.1"/>
    </source>
</evidence>
<dbReference type="InterPro" id="IPR011712">
    <property type="entry name" value="Sig_transdc_His_kin_sub3_dim/P"/>
</dbReference>
<keyword evidence="3" id="KW-0597">Phosphoprotein</keyword>
<evidence type="ECO:0000256" key="4">
    <source>
        <dbReference type="ARBA" id="ARBA00022679"/>
    </source>
</evidence>
<dbReference type="AlphaFoldDB" id="A0A9D1H104"/>
<comment type="catalytic activity">
    <reaction evidence="1">
        <text>ATP + protein L-histidine = ADP + protein N-phospho-L-histidine.</text>
        <dbReference type="EC" id="2.7.13.3"/>
    </reaction>
</comment>
<dbReference type="InterPro" id="IPR050482">
    <property type="entry name" value="Sensor_HK_TwoCompSys"/>
</dbReference>
<sequence length="217" mass="22597">RAETRDSAAAELRRIERDLHDGVQVKLASLGMSLGLIEQLMETDPERARTLLAEASASTSTTMQDLRAVVRGIHPPVLADRGLVGAVQALTLDLPITCSLTVDGFGSGSERLDAPVESCLYFGIAEGLANVVKHSGASRAEVRLVRDGQSVTATVVDNGGGGAEPGPGSGLSGIERRLRAFDGTLQLDSPIGGPTTLTMELPCEPSSPRTTPSSARV</sequence>
<evidence type="ECO:0000256" key="9">
    <source>
        <dbReference type="SAM" id="MobiDB-lite"/>
    </source>
</evidence>
<evidence type="ECO:0000256" key="3">
    <source>
        <dbReference type="ARBA" id="ARBA00022553"/>
    </source>
</evidence>
<evidence type="ECO:0000256" key="6">
    <source>
        <dbReference type="ARBA" id="ARBA00022777"/>
    </source>
</evidence>
<dbReference type="Pfam" id="PF02518">
    <property type="entry name" value="HATPase_c"/>
    <property type="match status" value="1"/>
</dbReference>
<feature type="domain" description="Histidine kinase/HSP90-like ATPase" evidence="10">
    <location>
        <begin position="124"/>
        <end position="204"/>
    </location>
</feature>
<reference evidence="12" key="1">
    <citation type="submission" date="2020-10" db="EMBL/GenBank/DDBJ databases">
        <authorList>
            <person name="Gilroy R."/>
        </authorList>
    </citation>
    <scope>NUCLEOTIDE SEQUENCE</scope>
    <source>
        <strain evidence="12">ChiGjej1B1-24693</strain>
    </source>
</reference>
<dbReference type="PANTHER" id="PTHR24421">
    <property type="entry name" value="NITRATE/NITRITE SENSOR PROTEIN NARX-RELATED"/>
    <property type="match status" value="1"/>
</dbReference>
<keyword evidence="8" id="KW-0902">Two-component regulatory system</keyword>
<gene>
    <name evidence="12" type="ORF">IAA98_16290</name>
</gene>
<organism evidence="12 13">
    <name type="scientific">Candidatus Avipropionibacterium avicola</name>
    <dbReference type="NCBI Taxonomy" id="2840701"/>
    <lineage>
        <taxon>Bacteria</taxon>
        <taxon>Bacillati</taxon>
        <taxon>Actinomycetota</taxon>
        <taxon>Actinomycetes</taxon>
        <taxon>Propionibacteriales</taxon>
        <taxon>Propionibacteriaceae</taxon>
        <taxon>Propionibacteriaceae incertae sedis</taxon>
        <taxon>Candidatus Avipropionibacterium</taxon>
    </lineage>
</organism>
<keyword evidence="7" id="KW-0067">ATP-binding</keyword>
<dbReference type="EMBL" id="DVLP01000466">
    <property type="protein sequence ID" value="HIT77139.1"/>
    <property type="molecule type" value="Genomic_DNA"/>
</dbReference>
<evidence type="ECO:0000256" key="2">
    <source>
        <dbReference type="ARBA" id="ARBA00012438"/>
    </source>
</evidence>
<evidence type="ECO:0000256" key="8">
    <source>
        <dbReference type="ARBA" id="ARBA00023012"/>
    </source>
</evidence>
<feature type="region of interest" description="Disordered" evidence="9">
    <location>
        <begin position="189"/>
        <end position="217"/>
    </location>
</feature>
<evidence type="ECO:0000313" key="13">
    <source>
        <dbReference type="Proteomes" id="UP000886842"/>
    </source>
</evidence>
<dbReference type="GO" id="GO:0016020">
    <property type="term" value="C:membrane"/>
    <property type="evidence" value="ECO:0007669"/>
    <property type="project" value="InterPro"/>
</dbReference>
<accession>A0A9D1H104</accession>
<dbReference type="CDD" id="cd16917">
    <property type="entry name" value="HATPase_UhpB-NarQ-NarX-like"/>
    <property type="match status" value="1"/>
</dbReference>
<dbReference type="Gene3D" id="3.30.565.10">
    <property type="entry name" value="Histidine kinase-like ATPase, C-terminal domain"/>
    <property type="match status" value="1"/>
</dbReference>
<evidence type="ECO:0000256" key="7">
    <source>
        <dbReference type="ARBA" id="ARBA00022840"/>
    </source>
</evidence>
<dbReference type="PANTHER" id="PTHR24421:SF10">
    <property type="entry name" value="NITRATE_NITRITE SENSOR PROTEIN NARQ"/>
    <property type="match status" value="1"/>
</dbReference>
<dbReference type="InterPro" id="IPR003594">
    <property type="entry name" value="HATPase_dom"/>
</dbReference>
<name>A0A9D1H104_9ACTN</name>